<reference evidence="9" key="1">
    <citation type="journal article" date="2018" name="Nat. Microbiol.">
        <title>Leveraging single-cell genomics to expand the fungal tree of life.</title>
        <authorList>
            <person name="Ahrendt S.R."/>
            <person name="Quandt C.A."/>
            <person name="Ciobanu D."/>
            <person name="Clum A."/>
            <person name="Salamov A."/>
            <person name="Andreopoulos B."/>
            <person name="Cheng J.F."/>
            <person name="Woyke T."/>
            <person name="Pelin A."/>
            <person name="Henrissat B."/>
            <person name="Reynolds N.K."/>
            <person name="Benny G.L."/>
            <person name="Smith M.E."/>
            <person name="James T.Y."/>
            <person name="Grigoriev I.V."/>
        </authorList>
    </citation>
    <scope>NUCLEOTIDE SEQUENCE [LARGE SCALE GENOMIC DNA]</scope>
    <source>
        <strain evidence="9">RSA 1356</strain>
    </source>
</reference>
<dbReference type="GO" id="GO:0016787">
    <property type="term" value="F:hydrolase activity"/>
    <property type="evidence" value="ECO:0007669"/>
    <property type="project" value="UniProtKB-KW"/>
</dbReference>
<gene>
    <name evidence="8" type="ORF">THASP1DRAFT_18282</name>
</gene>
<dbReference type="InterPro" id="IPR001752">
    <property type="entry name" value="Kinesin_motor_dom"/>
</dbReference>
<evidence type="ECO:0000256" key="1">
    <source>
        <dbReference type="ARBA" id="ARBA00004245"/>
    </source>
</evidence>
<dbReference type="EMBL" id="KZ992854">
    <property type="protein sequence ID" value="RKP06589.1"/>
    <property type="molecule type" value="Genomic_DNA"/>
</dbReference>
<name>A0A4V1IW76_9FUNG</name>
<comment type="similarity">
    <text evidence="6">Belongs to the TRAFAC class myosin-kinesin ATPase superfamily. Kinesin family.</text>
</comment>
<keyword evidence="2" id="KW-0963">Cytoplasm</keyword>
<dbReference type="OrthoDB" id="3176171at2759"/>
<proteinExistence type="inferred from homology"/>
<keyword evidence="5" id="KW-0206">Cytoskeleton</keyword>
<dbReference type="Gene3D" id="3.40.850.10">
    <property type="entry name" value="Kinesin motor domain"/>
    <property type="match status" value="1"/>
</dbReference>
<dbReference type="PANTHER" id="PTHR47971">
    <property type="entry name" value="KINESIN-RELATED PROTEIN 6"/>
    <property type="match status" value="1"/>
</dbReference>
<dbReference type="InterPro" id="IPR027417">
    <property type="entry name" value="P-loop_NTPase"/>
</dbReference>
<sequence>MECGSFDGENVNAFGIGADDSEALAEVNKHIKVFVRVRPMNQLEIAANQYEIATVGQRPTAAQPYGRLFLHEPQVRMDWSNQRTRIGVKTRTFRYDDVFDASCDNDHVYDTAVKPLMQAMEQDGARVTLFAHGQSGSGKTHTVFGSAVGIHQRIMHDLFALVEQMRSRVYLVPYLSFFEIHQDKFHDLLQSRALCDLHSDDYNTKLKGLKKVQLNSPEEAMELIRKGNLDRTVGATSLNAAASRSHAIVQVTLCKEAHGQAKRSVYARFNLVDLAGSDCGAGIKEATIKARAEGGGINKSLLELKNRIRELSRMDAIKLPASGKESFRSAKLTRVLRDSLVSPLAYTSVIACVSPASGSLENTIGTLRY</sequence>
<dbReference type="SMART" id="SM00129">
    <property type="entry name" value="KISc"/>
    <property type="match status" value="1"/>
</dbReference>
<dbReference type="Proteomes" id="UP000271241">
    <property type="component" value="Unassembled WGS sequence"/>
</dbReference>
<comment type="subcellular location">
    <subcellularLocation>
        <location evidence="1">Cytoplasm</location>
        <location evidence="1">Cytoskeleton</location>
    </subcellularLocation>
</comment>
<evidence type="ECO:0000313" key="8">
    <source>
        <dbReference type="EMBL" id="RKP06589.1"/>
    </source>
</evidence>
<keyword evidence="4 6" id="KW-0505">Motor protein</keyword>
<dbReference type="GO" id="GO:0008017">
    <property type="term" value="F:microtubule binding"/>
    <property type="evidence" value="ECO:0007669"/>
    <property type="project" value="InterPro"/>
</dbReference>
<evidence type="ECO:0000256" key="5">
    <source>
        <dbReference type="ARBA" id="ARBA00023212"/>
    </source>
</evidence>
<dbReference type="PANTHER" id="PTHR47971:SF8">
    <property type="entry name" value="KINESIN-LIKE PROTEIN"/>
    <property type="match status" value="1"/>
</dbReference>
<dbReference type="PRINTS" id="PR00380">
    <property type="entry name" value="KINESINHEAVY"/>
</dbReference>
<dbReference type="GO" id="GO:0005874">
    <property type="term" value="C:microtubule"/>
    <property type="evidence" value="ECO:0007669"/>
    <property type="project" value="UniProtKB-KW"/>
</dbReference>
<dbReference type="InterPro" id="IPR027640">
    <property type="entry name" value="Kinesin-like_fam"/>
</dbReference>
<evidence type="ECO:0000313" key="9">
    <source>
        <dbReference type="Proteomes" id="UP000271241"/>
    </source>
</evidence>
<keyword evidence="9" id="KW-1185">Reference proteome</keyword>
<keyword evidence="6" id="KW-0067">ATP-binding</keyword>
<keyword evidence="8" id="KW-0378">Hydrolase</keyword>
<feature type="non-terminal residue" evidence="8">
    <location>
        <position position="369"/>
    </location>
</feature>
<dbReference type="InterPro" id="IPR036961">
    <property type="entry name" value="Kinesin_motor_dom_sf"/>
</dbReference>
<dbReference type="STRING" id="78915.A0A4V1IW76"/>
<evidence type="ECO:0000256" key="3">
    <source>
        <dbReference type="ARBA" id="ARBA00022701"/>
    </source>
</evidence>
<protein>
    <submittedName>
        <fullName evidence="8">P-loop containing nucleoside triphosphate hydrolase protein</fullName>
    </submittedName>
</protein>
<feature type="domain" description="Kinesin motor" evidence="7">
    <location>
        <begin position="30"/>
        <end position="369"/>
    </location>
</feature>
<keyword evidence="6" id="KW-0547">Nucleotide-binding</keyword>
<evidence type="ECO:0000256" key="2">
    <source>
        <dbReference type="ARBA" id="ARBA00022490"/>
    </source>
</evidence>
<dbReference type="SUPFAM" id="SSF52540">
    <property type="entry name" value="P-loop containing nucleoside triphosphate hydrolases"/>
    <property type="match status" value="1"/>
</dbReference>
<evidence type="ECO:0000256" key="6">
    <source>
        <dbReference type="PROSITE-ProRule" id="PRU00283"/>
    </source>
</evidence>
<dbReference type="GO" id="GO:0007019">
    <property type="term" value="P:microtubule depolymerization"/>
    <property type="evidence" value="ECO:0007669"/>
    <property type="project" value="TreeGrafter"/>
</dbReference>
<dbReference type="AlphaFoldDB" id="A0A4V1IW76"/>
<dbReference type="PROSITE" id="PS50067">
    <property type="entry name" value="KINESIN_MOTOR_2"/>
    <property type="match status" value="1"/>
</dbReference>
<organism evidence="8 9">
    <name type="scientific">Thamnocephalis sphaerospora</name>
    <dbReference type="NCBI Taxonomy" id="78915"/>
    <lineage>
        <taxon>Eukaryota</taxon>
        <taxon>Fungi</taxon>
        <taxon>Fungi incertae sedis</taxon>
        <taxon>Zoopagomycota</taxon>
        <taxon>Zoopagomycotina</taxon>
        <taxon>Zoopagomycetes</taxon>
        <taxon>Zoopagales</taxon>
        <taxon>Sigmoideomycetaceae</taxon>
        <taxon>Thamnocephalis</taxon>
    </lineage>
</organism>
<accession>A0A4V1IW76</accession>
<dbReference type="GO" id="GO:0007018">
    <property type="term" value="P:microtubule-based movement"/>
    <property type="evidence" value="ECO:0007669"/>
    <property type="project" value="InterPro"/>
</dbReference>
<evidence type="ECO:0000256" key="4">
    <source>
        <dbReference type="ARBA" id="ARBA00023175"/>
    </source>
</evidence>
<evidence type="ECO:0000259" key="7">
    <source>
        <dbReference type="PROSITE" id="PS50067"/>
    </source>
</evidence>
<dbReference type="GO" id="GO:0003777">
    <property type="term" value="F:microtubule motor activity"/>
    <property type="evidence" value="ECO:0007669"/>
    <property type="project" value="InterPro"/>
</dbReference>
<feature type="binding site" evidence="6">
    <location>
        <begin position="133"/>
        <end position="140"/>
    </location>
    <ligand>
        <name>ATP</name>
        <dbReference type="ChEBI" id="CHEBI:30616"/>
    </ligand>
</feature>
<dbReference type="GO" id="GO:0005524">
    <property type="term" value="F:ATP binding"/>
    <property type="evidence" value="ECO:0007669"/>
    <property type="project" value="UniProtKB-UniRule"/>
</dbReference>
<keyword evidence="3" id="KW-0493">Microtubule</keyword>
<dbReference type="Pfam" id="PF00225">
    <property type="entry name" value="Kinesin"/>
    <property type="match status" value="1"/>
</dbReference>